<keyword evidence="3" id="KW-1185">Reference proteome</keyword>
<evidence type="ECO:0000256" key="1">
    <source>
        <dbReference type="SAM" id="Phobius"/>
    </source>
</evidence>
<evidence type="ECO:0000313" key="3">
    <source>
        <dbReference type="Proteomes" id="UP001597213"/>
    </source>
</evidence>
<feature type="transmembrane region" description="Helical" evidence="1">
    <location>
        <begin position="73"/>
        <end position="94"/>
    </location>
</feature>
<keyword evidence="1" id="KW-0472">Membrane</keyword>
<keyword evidence="1" id="KW-0812">Transmembrane</keyword>
<dbReference type="Proteomes" id="UP001597213">
    <property type="component" value="Unassembled WGS sequence"/>
</dbReference>
<keyword evidence="1" id="KW-1133">Transmembrane helix</keyword>
<comment type="caution">
    <text evidence="2">The sequence shown here is derived from an EMBL/GenBank/DDBJ whole genome shotgun (WGS) entry which is preliminary data.</text>
</comment>
<organism evidence="2 3">
    <name type="scientific">Paracoccus pacificus</name>
    <dbReference type="NCBI Taxonomy" id="1463598"/>
    <lineage>
        <taxon>Bacteria</taxon>
        <taxon>Pseudomonadati</taxon>
        <taxon>Pseudomonadota</taxon>
        <taxon>Alphaproteobacteria</taxon>
        <taxon>Rhodobacterales</taxon>
        <taxon>Paracoccaceae</taxon>
        <taxon>Paracoccus</taxon>
    </lineage>
</organism>
<dbReference type="InterPro" id="IPR009325">
    <property type="entry name" value="DUF983"/>
</dbReference>
<sequence>MADAIETATAMPADTAVQDNAERSTGRAMLRGWRGRCPSCGDGKILYRYLKVVDSCPACGEELHHQRADDGPAYLTVLFVSHLLGPAILAVFIAWRPDPVTMLLGFSFAAVALSLLLLPRVKGAMVGLQWARRMHGFEHAASPARARD</sequence>
<accession>A0ABW4R4K2</accession>
<protein>
    <submittedName>
        <fullName evidence="2">DUF983 domain-containing protein</fullName>
    </submittedName>
</protein>
<name>A0ABW4R4K2_9RHOB</name>
<feature type="transmembrane region" description="Helical" evidence="1">
    <location>
        <begin position="100"/>
        <end position="118"/>
    </location>
</feature>
<dbReference type="RefSeq" id="WP_379140580.1">
    <property type="nucleotide sequence ID" value="NZ_JBHUEN010000013.1"/>
</dbReference>
<proteinExistence type="predicted"/>
<dbReference type="Pfam" id="PF06170">
    <property type="entry name" value="DUF983"/>
    <property type="match status" value="1"/>
</dbReference>
<evidence type="ECO:0000313" key="2">
    <source>
        <dbReference type="EMBL" id="MFD1881053.1"/>
    </source>
</evidence>
<reference evidence="3" key="1">
    <citation type="journal article" date="2019" name="Int. J. Syst. Evol. Microbiol.">
        <title>The Global Catalogue of Microorganisms (GCM) 10K type strain sequencing project: providing services to taxonomists for standard genome sequencing and annotation.</title>
        <authorList>
            <consortium name="The Broad Institute Genomics Platform"/>
            <consortium name="The Broad Institute Genome Sequencing Center for Infectious Disease"/>
            <person name="Wu L."/>
            <person name="Ma J."/>
        </authorList>
    </citation>
    <scope>NUCLEOTIDE SEQUENCE [LARGE SCALE GENOMIC DNA]</scope>
    <source>
        <strain evidence="3">CCUG 56029</strain>
    </source>
</reference>
<gene>
    <name evidence="2" type="ORF">ACFSCT_04905</name>
</gene>
<dbReference type="EMBL" id="JBHUEN010000013">
    <property type="protein sequence ID" value="MFD1881053.1"/>
    <property type="molecule type" value="Genomic_DNA"/>
</dbReference>